<sequence length="71" mass="7562">MTPASEKKIVSVTAKECRSPAVTAPAPSTQLSAASEARKLPLSCVAPLHNIALYCAQPIRHVMLLLFCIIC</sequence>
<proteinExistence type="predicted"/>
<keyword evidence="2" id="KW-1185">Reference proteome</keyword>
<name>A0A0V0Z0M1_9BILA</name>
<comment type="caution">
    <text evidence="1">The sequence shown here is derived from an EMBL/GenBank/DDBJ whole genome shotgun (WGS) entry which is preliminary data.</text>
</comment>
<evidence type="ECO:0000313" key="2">
    <source>
        <dbReference type="Proteomes" id="UP000054783"/>
    </source>
</evidence>
<organism evidence="1 2">
    <name type="scientific">Trichinella patagoniensis</name>
    <dbReference type="NCBI Taxonomy" id="990121"/>
    <lineage>
        <taxon>Eukaryota</taxon>
        <taxon>Metazoa</taxon>
        <taxon>Ecdysozoa</taxon>
        <taxon>Nematoda</taxon>
        <taxon>Enoplea</taxon>
        <taxon>Dorylaimia</taxon>
        <taxon>Trichinellida</taxon>
        <taxon>Trichinellidae</taxon>
        <taxon>Trichinella</taxon>
    </lineage>
</organism>
<dbReference type="EMBL" id="JYDQ01001028">
    <property type="protein sequence ID" value="KRY05931.1"/>
    <property type="molecule type" value="Genomic_DNA"/>
</dbReference>
<accession>A0A0V0Z0M1</accession>
<gene>
    <name evidence="1" type="ORF">T12_6845</name>
</gene>
<dbReference type="OrthoDB" id="10531817at2759"/>
<evidence type="ECO:0000313" key="1">
    <source>
        <dbReference type="EMBL" id="KRY05931.1"/>
    </source>
</evidence>
<reference evidence="1 2" key="1">
    <citation type="submission" date="2015-01" db="EMBL/GenBank/DDBJ databases">
        <title>Evolution of Trichinella species and genotypes.</title>
        <authorList>
            <person name="Korhonen P.K."/>
            <person name="Edoardo P."/>
            <person name="Giuseppe L.R."/>
            <person name="Gasser R.B."/>
        </authorList>
    </citation>
    <scope>NUCLEOTIDE SEQUENCE [LARGE SCALE GENOMIC DNA]</scope>
    <source>
        <strain evidence="1">ISS2496</strain>
    </source>
</reference>
<dbReference type="Proteomes" id="UP000054783">
    <property type="component" value="Unassembled WGS sequence"/>
</dbReference>
<dbReference type="AlphaFoldDB" id="A0A0V0Z0M1"/>
<protein>
    <submittedName>
        <fullName evidence="1">Uncharacterized protein</fullName>
    </submittedName>
</protein>